<dbReference type="OrthoDB" id="8954335at2759"/>
<dbReference type="RefSeq" id="XP_027291627.1">
    <property type="nucleotide sequence ID" value="XM_027435826.2"/>
</dbReference>
<keyword evidence="7" id="KW-1185">Reference proteome</keyword>
<comment type="similarity">
    <text evidence="1">Belongs to the TRAFAC class TrmE-Era-EngA-EngB-Septin-like GTPase superfamily. AIG1/Toc34/Toc159-like paraseptin GTPase family. IAN subfamily.</text>
</comment>
<dbReference type="GO" id="GO:0042742">
    <property type="term" value="P:defense response to bacterium"/>
    <property type="evidence" value="ECO:0007669"/>
    <property type="project" value="Ensembl"/>
</dbReference>
<reference evidence="5" key="4">
    <citation type="submission" date="2025-05" db="UniProtKB">
        <authorList>
            <consortium name="Ensembl"/>
        </authorList>
    </citation>
    <scope>IDENTIFICATION</scope>
</reference>
<reference evidence="8" key="3">
    <citation type="submission" date="2025-04" db="UniProtKB">
        <authorList>
            <consortium name="RefSeq"/>
        </authorList>
    </citation>
    <scope>IDENTIFICATION</scope>
    <source>
        <strain evidence="8">17A/GY</strain>
        <tissue evidence="8">Liver</tissue>
    </source>
</reference>
<dbReference type="RefSeq" id="XP_027284271.1">
    <property type="nucleotide sequence ID" value="XM_027428470.2"/>
</dbReference>
<dbReference type="SUPFAM" id="SSF52540">
    <property type="entry name" value="P-loop containing nucleoside triphosphate hydrolases"/>
    <property type="match status" value="1"/>
</dbReference>
<dbReference type="GO" id="GO:0006914">
    <property type="term" value="P:autophagy"/>
    <property type="evidence" value="ECO:0007669"/>
    <property type="project" value="Ensembl"/>
</dbReference>
<evidence type="ECO:0000259" key="4">
    <source>
        <dbReference type="PROSITE" id="PS51720"/>
    </source>
</evidence>
<dbReference type="CDD" id="cd01852">
    <property type="entry name" value="AIG1"/>
    <property type="match status" value="1"/>
</dbReference>
<name>A0A8C2MZV4_CRIGR</name>
<sequence length="304" mass="33900">MYQLHRGAESIGSYTMETFFWLLGSTYKKYCSLALPGKSEISRECNAAGDRKRSHSCLSVSPMVEEGECGHSPQKNPTRQVSLDSVQGLTKGLKEKEVSPKRLQILLVGKTGSGKSATGNSILGRQVFESKISARPVTRTFQKGSREWAGKELEVIDTPDILSPQDKPEVAAEKICGVLASPGPHVVLLVIQVGRYTAEDQEAARRLQEIFGKGILAYTILVFTRKEDLDEGSLEEYIQENNNKSLDDLDVACERRHCAFNNRARGHEQEKQLKDLMEKIEIILWENEGHCYTTELPNVSSKTV</sequence>
<dbReference type="GO" id="GO:0006629">
    <property type="term" value="P:lipid metabolic process"/>
    <property type="evidence" value="ECO:0007669"/>
    <property type="project" value="Ensembl"/>
</dbReference>
<dbReference type="PANTHER" id="PTHR10903:SF144">
    <property type="entry name" value="GTPASE IMAP FAMILY MEMBER 6"/>
    <property type="match status" value="1"/>
</dbReference>
<evidence type="ECO:0000313" key="6">
    <source>
        <dbReference type="Proteomes" id="UP000694386"/>
    </source>
</evidence>
<dbReference type="Gene3D" id="3.40.50.300">
    <property type="entry name" value="P-loop containing nucleotide triphosphate hydrolases"/>
    <property type="match status" value="1"/>
</dbReference>
<feature type="domain" description="AIG1-type G" evidence="4">
    <location>
        <begin position="100"/>
        <end position="301"/>
    </location>
</feature>
<dbReference type="InterPro" id="IPR045058">
    <property type="entry name" value="GIMA/IAN/Toc"/>
</dbReference>
<dbReference type="GO" id="GO:0034341">
    <property type="term" value="P:response to type II interferon"/>
    <property type="evidence" value="ECO:0007669"/>
    <property type="project" value="Ensembl"/>
</dbReference>
<reference evidence="7" key="2">
    <citation type="journal article" date="2020" name="Biotechnol. Bioeng.">
        <title>Chromosome-scale scaffolds for the Chinese hamster reference genome assembly to facilitate the study of the CHO epigenome.</title>
        <authorList>
            <person name="Hilliard W."/>
            <person name="MacDonald M."/>
            <person name="Lee K.H."/>
        </authorList>
    </citation>
    <scope>NUCLEOTIDE SEQUENCE [LARGE SCALE GENOMIC DNA]</scope>
    <source>
        <strain evidence="7">17A/GY</strain>
    </source>
</reference>
<evidence type="ECO:0000313" key="7">
    <source>
        <dbReference type="Proteomes" id="UP001108280"/>
    </source>
</evidence>
<dbReference type="GeneTree" id="ENSGT00940000162548"/>
<dbReference type="Proteomes" id="UP000694386">
    <property type="component" value="Unplaced"/>
</dbReference>
<dbReference type="GO" id="GO:0005829">
    <property type="term" value="C:cytosol"/>
    <property type="evidence" value="ECO:0007669"/>
    <property type="project" value="TreeGrafter"/>
</dbReference>
<dbReference type="KEGG" id="cge:100772540"/>
<organism evidence="5 6">
    <name type="scientific">Cricetulus griseus</name>
    <name type="common">Chinese hamster</name>
    <name type="synonym">Cricetulus barabensis griseus</name>
    <dbReference type="NCBI Taxonomy" id="10029"/>
    <lineage>
        <taxon>Eukaryota</taxon>
        <taxon>Metazoa</taxon>
        <taxon>Chordata</taxon>
        <taxon>Craniata</taxon>
        <taxon>Vertebrata</taxon>
        <taxon>Euteleostomi</taxon>
        <taxon>Mammalia</taxon>
        <taxon>Eutheria</taxon>
        <taxon>Euarchontoglires</taxon>
        <taxon>Glires</taxon>
        <taxon>Rodentia</taxon>
        <taxon>Myomorpha</taxon>
        <taxon>Muroidea</taxon>
        <taxon>Cricetidae</taxon>
        <taxon>Cricetinae</taxon>
        <taxon>Cricetulus</taxon>
    </lineage>
</organism>
<gene>
    <name evidence="5 8" type="primary">LOC100772540</name>
</gene>
<evidence type="ECO:0000256" key="2">
    <source>
        <dbReference type="ARBA" id="ARBA00022741"/>
    </source>
</evidence>
<protein>
    <submittedName>
        <fullName evidence="8">GTPase IMAP family member 6</fullName>
    </submittedName>
    <submittedName>
        <fullName evidence="5">GTPase, IMAP family member 6</fullName>
    </submittedName>
</protein>
<keyword evidence="2" id="KW-0547">Nucleotide-binding</keyword>
<dbReference type="PROSITE" id="PS51720">
    <property type="entry name" value="G_AIG1"/>
    <property type="match status" value="1"/>
</dbReference>
<evidence type="ECO:0000313" key="5">
    <source>
        <dbReference type="Ensembl" id="ENSCGRP00001026477.1"/>
    </source>
</evidence>
<dbReference type="GO" id="GO:0005525">
    <property type="term" value="F:GTP binding"/>
    <property type="evidence" value="ECO:0007669"/>
    <property type="project" value="UniProtKB-KW"/>
</dbReference>
<evidence type="ECO:0000313" key="8">
    <source>
        <dbReference type="RefSeq" id="XP_027284271.1"/>
    </source>
</evidence>
<dbReference type="GO" id="GO:0045454">
    <property type="term" value="P:cell redox homeostasis"/>
    <property type="evidence" value="ECO:0007669"/>
    <property type="project" value="Ensembl"/>
</dbReference>
<dbReference type="InterPro" id="IPR027417">
    <property type="entry name" value="P-loop_NTPase"/>
</dbReference>
<dbReference type="GeneID" id="100772540"/>
<proteinExistence type="inferred from homology"/>
<evidence type="ECO:0000256" key="3">
    <source>
        <dbReference type="ARBA" id="ARBA00023134"/>
    </source>
</evidence>
<dbReference type="AlphaFoldDB" id="A0A8C2MZV4"/>
<dbReference type="Pfam" id="PF04548">
    <property type="entry name" value="AIG1"/>
    <property type="match status" value="1"/>
</dbReference>
<dbReference type="OMA" id="WENEGCC"/>
<dbReference type="FunFam" id="3.40.50.300:FF:000366">
    <property type="entry name" value="GTPase, IMAP family member 2"/>
    <property type="match status" value="1"/>
</dbReference>
<dbReference type="Proteomes" id="UP001108280">
    <property type="component" value="Chromosome 8"/>
</dbReference>
<dbReference type="Ensembl" id="ENSCGRT00001030723.1">
    <property type="protein sequence ID" value="ENSCGRP00001026477.1"/>
    <property type="gene ID" value="ENSCGRG00001023782.1"/>
</dbReference>
<evidence type="ECO:0000256" key="1">
    <source>
        <dbReference type="ARBA" id="ARBA00008535"/>
    </source>
</evidence>
<dbReference type="GO" id="GO:0001822">
    <property type="term" value="P:kidney development"/>
    <property type="evidence" value="ECO:0007669"/>
    <property type="project" value="Ensembl"/>
</dbReference>
<reference evidence="7" key="1">
    <citation type="journal article" date="2018" name="Biotechnol. Bioeng.">
        <title>A reference genome of the Chinese hamster based on a hybrid assembly strategy.</title>
        <authorList>
            <person name="Rupp O."/>
            <person name="MacDonald M.L."/>
            <person name="Li S."/>
            <person name="Dhiman H."/>
            <person name="Polson S."/>
            <person name="Griep S."/>
            <person name="Heffner K."/>
            <person name="Hernandez I."/>
            <person name="Brinkrolf K."/>
            <person name="Jadhav V."/>
            <person name="Samoudi M."/>
            <person name="Hao H."/>
            <person name="Kingham B."/>
            <person name="Goesmann A."/>
            <person name="Betenbaugh M.J."/>
            <person name="Lewis N.E."/>
            <person name="Borth N."/>
            <person name="Lee K.H."/>
        </authorList>
    </citation>
    <scope>NUCLEOTIDE SEQUENCE [LARGE SCALE GENOMIC DNA]</scope>
    <source>
        <strain evidence="7">17A/GY</strain>
    </source>
</reference>
<accession>A0A8C2MZV4</accession>
<dbReference type="PANTHER" id="PTHR10903">
    <property type="entry name" value="GTPASE, IMAP FAMILY MEMBER-RELATED"/>
    <property type="match status" value="1"/>
</dbReference>
<keyword evidence="3" id="KW-0342">GTP-binding</keyword>
<dbReference type="InterPro" id="IPR006703">
    <property type="entry name" value="G_AIG1"/>
</dbReference>